<dbReference type="PANTHER" id="PTHR47349:SF1">
    <property type="entry name" value="AER328WP"/>
    <property type="match status" value="1"/>
</dbReference>
<dbReference type="PANTHER" id="PTHR47349">
    <property type="entry name" value="CHROMOSOME 8, WHOLE GENOME SHOTGUN SEQUENCE"/>
    <property type="match status" value="1"/>
</dbReference>
<accession>A0A6G1GSH6</accession>
<feature type="compositionally biased region" description="Polar residues" evidence="1">
    <location>
        <begin position="76"/>
        <end position="100"/>
    </location>
</feature>
<feature type="compositionally biased region" description="Basic and acidic residues" evidence="1">
    <location>
        <begin position="348"/>
        <end position="359"/>
    </location>
</feature>
<feature type="compositionally biased region" description="Basic and acidic residues" evidence="1">
    <location>
        <begin position="258"/>
        <end position="282"/>
    </location>
</feature>
<protein>
    <recommendedName>
        <fullName evidence="2">YMC020W-like alpha/beta hydrolase domain-containing protein</fullName>
    </recommendedName>
</protein>
<dbReference type="InterPro" id="IPR058934">
    <property type="entry name" value="YMC020W-like"/>
</dbReference>
<feature type="domain" description="YMC020W-like alpha/beta hydrolase" evidence="2">
    <location>
        <begin position="521"/>
        <end position="843"/>
    </location>
</feature>
<evidence type="ECO:0000256" key="1">
    <source>
        <dbReference type="SAM" id="MobiDB-lite"/>
    </source>
</evidence>
<dbReference type="EMBL" id="ML977171">
    <property type="protein sequence ID" value="KAF1983903.1"/>
    <property type="molecule type" value="Genomic_DNA"/>
</dbReference>
<evidence type="ECO:0000259" key="2">
    <source>
        <dbReference type="Pfam" id="PF26147"/>
    </source>
</evidence>
<feature type="compositionally biased region" description="Polar residues" evidence="1">
    <location>
        <begin position="156"/>
        <end position="168"/>
    </location>
</feature>
<feature type="compositionally biased region" description="Basic and acidic residues" evidence="1">
    <location>
        <begin position="308"/>
        <end position="318"/>
    </location>
</feature>
<dbReference type="OrthoDB" id="5598028at2759"/>
<feature type="region of interest" description="Disordered" evidence="1">
    <location>
        <begin position="1"/>
        <end position="493"/>
    </location>
</feature>
<feature type="compositionally biased region" description="Basic and acidic residues" evidence="1">
    <location>
        <begin position="444"/>
        <end position="455"/>
    </location>
</feature>
<feature type="compositionally biased region" description="Polar residues" evidence="1">
    <location>
        <begin position="181"/>
        <end position="194"/>
    </location>
</feature>
<gene>
    <name evidence="3" type="ORF">K402DRAFT_381803</name>
</gene>
<evidence type="ECO:0000313" key="4">
    <source>
        <dbReference type="Proteomes" id="UP000800041"/>
    </source>
</evidence>
<feature type="compositionally biased region" description="Low complexity" evidence="1">
    <location>
        <begin position="327"/>
        <end position="344"/>
    </location>
</feature>
<dbReference type="AlphaFoldDB" id="A0A6G1GSH6"/>
<dbReference type="Pfam" id="PF26147">
    <property type="entry name" value="AB_HYDROLASE_YMC0-YMC35"/>
    <property type="match status" value="1"/>
</dbReference>
<keyword evidence="4" id="KW-1185">Reference proteome</keyword>
<feature type="compositionally biased region" description="Polar residues" evidence="1">
    <location>
        <begin position="1"/>
        <end position="16"/>
    </location>
</feature>
<proteinExistence type="predicted"/>
<sequence>MPVNNNSKSTRQTSPASKRRFNVFNQLSDQLPMGPRKKSKSNNKAAPKDQRDNPEQSAADAPSKSPRPETPAAPSLPTSEPLDSSPGATRPTNTSPNNDNKPSKLQKKNWYGGSWRSKGNPTSEIAKESASVGNEPSETKMKDPKQTPQPPPQAPSESPRNYLSTSSRRSSKAVPAAASISKLTVSSDSANTSRTRLDDDAPANKPASEVTPPLPPEPSEAQKKAMSIKAKPQKEGRKETAKSGAGGSIRWYGWWSKPDGDGDSPAKEDALKLNEEAKEEAKSTPLPGTTPTDAMDQPNPLDDVEALDAAKDKQKADAVKSTADGPSQSSSWFWNWSSNQNSQNGQPHADENPGRKEPEMSGGGPTPSTSIDTPNASVPPKDTQPKGDSTPRGSQPKPSGWAFWSHEKPKSDSASDSGSTHKQVGEIAVADTPSQNHPEAAQFNEHDEQPPKEPAKAAAKSIRGRKSALSQADTPSQPSTPAKGTPSQSPTRKAVKEAVSKKAESLTQAAQAATARQNLVLPEFHTTYSLAETPSYWQQIRSYFLGPTQPSPHLHIQPNPPRIKKALAIGVHGYFPSPLFQKVLGQPTGTSIRFANSAVKAIKDYTERKGYECEIEKVALEGEGFITDRVDTLWKLLLNWTEQIRRADFILVACHSQGVPVAIMLLAKLLQFGCVDGARIGVCAMAGVNLGPFPEYKTRFFGGTALELFEFSNPKSNVSLMYEEALEVVLGRAVRILYIGSIDDQLVSLESSTFSPLSHPYLYRGVFVDGRLHAADFITHLVSFTLKLRNLGIPDHGLIRELSPALAGSLYTGEGHSRIYDDHRVYDLAVLHALETTDIAHKPPAPAALASTLLPKAGSSSSAAIANMTGLRESVKSGVPLTLTYTRPTSSDGANQTTQNPNPYYLPWAMRGLLEEEFVKKELSDECRELLEMFEEWKPVSKGLKDVKWRLEVLKSKL</sequence>
<feature type="compositionally biased region" description="Basic and acidic residues" evidence="1">
    <location>
        <begin position="232"/>
        <end position="241"/>
    </location>
</feature>
<organism evidence="3 4">
    <name type="scientific">Aulographum hederae CBS 113979</name>
    <dbReference type="NCBI Taxonomy" id="1176131"/>
    <lineage>
        <taxon>Eukaryota</taxon>
        <taxon>Fungi</taxon>
        <taxon>Dikarya</taxon>
        <taxon>Ascomycota</taxon>
        <taxon>Pezizomycotina</taxon>
        <taxon>Dothideomycetes</taxon>
        <taxon>Pleosporomycetidae</taxon>
        <taxon>Aulographales</taxon>
        <taxon>Aulographaceae</taxon>
    </lineage>
</organism>
<dbReference type="InterPro" id="IPR058933">
    <property type="entry name" value="YMC020W-like_ab_hydrolase"/>
</dbReference>
<feature type="compositionally biased region" description="Polar residues" evidence="1">
    <location>
        <begin position="366"/>
        <end position="376"/>
    </location>
</feature>
<name>A0A6G1GSH6_9PEZI</name>
<feature type="compositionally biased region" description="Polar residues" evidence="1">
    <location>
        <begin position="468"/>
        <end position="491"/>
    </location>
</feature>
<reference evidence="3" key="1">
    <citation type="journal article" date="2020" name="Stud. Mycol.">
        <title>101 Dothideomycetes genomes: a test case for predicting lifestyles and emergence of pathogens.</title>
        <authorList>
            <person name="Haridas S."/>
            <person name="Albert R."/>
            <person name="Binder M."/>
            <person name="Bloem J."/>
            <person name="Labutti K."/>
            <person name="Salamov A."/>
            <person name="Andreopoulos B."/>
            <person name="Baker S."/>
            <person name="Barry K."/>
            <person name="Bills G."/>
            <person name="Bluhm B."/>
            <person name="Cannon C."/>
            <person name="Castanera R."/>
            <person name="Culley D."/>
            <person name="Daum C."/>
            <person name="Ezra D."/>
            <person name="Gonzalez J."/>
            <person name="Henrissat B."/>
            <person name="Kuo A."/>
            <person name="Liang C."/>
            <person name="Lipzen A."/>
            <person name="Lutzoni F."/>
            <person name="Magnuson J."/>
            <person name="Mondo S."/>
            <person name="Nolan M."/>
            <person name="Ohm R."/>
            <person name="Pangilinan J."/>
            <person name="Park H.-J."/>
            <person name="Ramirez L."/>
            <person name="Alfaro M."/>
            <person name="Sun H."/>
            <person name="Tritt A."/>
            <person name="Yoshinaga Y."/>
            <person name="Zwiers L.-H."/>
            <person name="Turgeon B."/>
            <person name="Goodwin S."/>
            <person name="Spatafora J."/>
            <person name="Crous P."/>
            <person name="Grigoriev I."/>
        </authorList>
    </citation>
    <scope>NUCLEOTIDE SEQUENCE</scope>
    <source>
        <strain evidence="3">CBS 113979</strain>
    </source>
</reference>
<evidence type="ECO:0000313" key="3">
    <source>
        <dbReference type="EMBL" id="KAF1983903.1"/>
    </source>
</evidence>
<dbReference type="Proteomes" id="UP000800041">
    <property type="component" value="Unassembled WGS sequence"/>
</dbReference>